<evidence type="ECO:0000313" key="3">
    <source>
        <dbReference type="Proteomes" id="UP000050761"/>
    </source>
</evidence>
<proteinExistence type="predicted"/>
<dbReference type="WBParaSite" id="HPBE_0002620001-mRNA-1">
    <property type="protein sequence ID" value="HPBE_0002620001-mRNA-1"/>
    <property type="gene ID" value="HPBE_0002620001"/>
</dbReference>
<sequence length="89" mass="9440">MSADSFPSDNICLCRRGAPRQPAVNGVSVALRDINHLPFNSTSSIQSPPPQPPSSAADEMRLSVLEINSRACPPEKRRKPAAISISSAA</sequence>
<accession>A0A183GU30</accession>
<evidence type="ECO:0000313" key="4">
    <source>
        <dbReference type="WBParaSite" id="HPBE_0002620001-mRNA-1"/>
    </source>
</evidence>
<evidence type="ECO:0000256" key="1">
    <source>
        <dbReference type="SAM" id="MobiDB-lite"/>
    </source>
</evidence>
<organism evidence="3 4">
    <name type="scientific">Heligmosomoides polygyrus</name>
    <name type="common">Parasitic roundworm</name>
    <dbReference type="NCBI Taxonomy" id="6339"/>
    <lineage>
        <taxon>Eukaryota</taxon>
        <taxon>Metazoa</taxon>
        <taxon>Ecdysozoa</taxon>
        <taxon>Nematoda</taxon>
        <taxon>Chromadorea</taxon>
        <taxon>Rhabditida</taxon>
        <taxon>Rhabditina</taxon>
        <taxon>Rhabditomorpha</taxon>
        <taxon>Strongyloidea</taxon>
        <taxon>Heligmosomidae</taxon>
        <taxon>Heligmosomoides</taxon>
    </lineage>
</organism>
<evidence type="ECO:0000313" key="2">
    <source>
        <dbReference type="EMBL" id="VDP56246.1"/>
    </source>
</evidence>
<accession>A0A3P8IMC6</accession>
<protein>
    <submittedName>
        <fullName evidence="2 4">Uncharacterized protein</fullName>
    </submittedName>
</protein>
<name>A0A183GU30_HELPZ</name>
<keyword evidence="3" id="KW-1185">Reference proteome</keyword>
<dbReference type="EMBL" id="UZAH01039426">
    <property type="protein sequence ID" value="VDP56246.1"/>
    <property type="molecule type" value="Genomic_DNA"/>
</dbReference>
<dbReference type="Proteomes" id="UP000050761">
    <property type="component" value="Unassembled WGS sequence"/>
</dbReference>
<reference evidence="4" key="2">
    <citation type="submission" date="2019-09" db="UniProtKB">
        <authorList>
            <consortium name="WormBaseParasite"/>
        </authorList>
    </citation>
    <scope>IDENTIFICATION</scope>
</reference>
<feature type="region of interest" description="Disordered" evidence="1">
    <location>
        <begin position="69"/>
        <end position="89"/>
    </location>
</feature>
<reference evidence="2 3" key="1">
    <citation type="submission" date="2018-11" db="EMBL/GenBank/DDBJ databases">
        <authorList>
            <consortium name="Pathogen Informatics"/>
        </authorList>
    </citation>
    <scope>NUCLEOTIDE SEQUENCE [LARGE SCALE GENOMIC DNA]</scope>
</reference>
<dbReference type="AlphaFoldDB" id="A0A183GU30"/>
<gene>
    <name evidence="2" type="ORF">HPBE_LOCUS26199</name>
</gene>